<keyword evidence="9" id="KW-1185">Reference proteome</keyword>
<evidence type="ECO:0000256" key="3">
    <source>
        <dbReference type="ARBA" id="ARBA00022490"/>
    </source>
</evidence>
<dbReference type="PANTHER" id="PTHR38025">
    <property type="entry name" value="TRP OPERON REPRESSOR"/>
    <property type="match status" value="1"/>
</dbReference>
<dbReference type="InterPro" id="IPR038116">
    <property type="entry name" value="TrpR-like_sf"/>
</dbReference>
<comment type="caution">
    <text evidence="8">The sequence shown here is derived from an EMBL/GenBank/DDBJ whole genome shotgun (WGS) entry which is preliminary data.</text>
</comment>
<evidence type="ECO:0000256" key="1">
    <source>
        <dbReference type="ARBA" id="ARBA00004496"/>
    </source>
</evidence>
<dbReference type="SUPFAM" id="SSF48295">
    <property type="entry name" value="TrpR-like"/>
    <property type="match status" value="1"/>
</dbReference>
<dbReference type="OrthoDB" id="5704033at2"/>
<comment type="similarity">
    <text evidence="2">Belongs to the TrpR family.</text>
</comment>
<keyword evidence="4" id="KW-0678">Repressor</keyword>
<accession>L2F892</accession>
<protein>
    <submittedName>
        <fullName evidence="8">Trp operon repressor</fullName>
    </submittedName>
</protein>
<evidence type="ECO:0000256" key="2">
    <source>
        <dbReference type="ARBA" id="ARBA00007027"/>
    </source>
</evidence>
<evidence type="ECO:0000313" key="9">
    <source>
        <dbReference type="Proteomes" id="UP000023795"/>
    </source>
</evidence>
<evidence type="ECO:0000256" key="7">
    <source>
        <dbReference type="ARBA" id="ARBA00023163"/>
    </source>
</evidence>
<comment type="subcellular location">
    <subcellularLocation>
        <location evidence="1">Cytoplasm</location>
    </subcellularLocation>
</comment>
<keyword evidence="6" id="KW-0238">DNA-binding</keyword>
<dbReference type="InterPro" id="IPR013335">
    <property type="entry name" value="Trp_repress_bac"/>
</dbReference>
<keyword evidence="7" id="KW-0804">Transcription</keyword>
<evidence type="ECO:0000256" key="6">
    <source>
        <dbReference type="ARBA" id="ARBA00023125"/>
    </source>
</evidence>
<dbReference type="PATRIC" id="fig|1230338.3.peg.395"/>
<dbReference type="Proteomes" id="UP000023795">
    <property type="component" value="Unassembled WGS sequence"/>
</dbReference>
<reference evidence="8 9" key="1">
    <citation type="journal article" date="2013" name="Genome Announc.">
        <title>Genome Sequence of Moraxella macacae 0408225, a Novel Bacterial Species Isolated from a Cynomolgus Macaque with Epistaxis.</title>
        <authorList>
            <person name="Ladner J.T."/>
            <person name="Whitehouse C.A."/>
            <person name="Koroleva G.I."/>
            <person name="Palacios G.F."/>
        </authorList>
    </citation>
    <scope>NUCLEOTIDE SEQUENCE [LARGE SCALE GENOMIC DNA]</scope>
    <source>
        <strain evidence="8 9">0408225</strain>
    </source>
</reference>
<dbReference type="AlphaFoldDB" id="L2F892"/>
<gene>
    <name evidence="8" type="ORF">MOMA_01795</name>
</gene>
<dbReference type="InterPro" id="IPR000831">
    <property type="entry name" value="Trp_repress"/>
</dbReference>
<dbReference type="GO" id="GO:0005737">
    <property type="term" value="C:cytoplasm"/>
    <property type="evidence" value="ECO:0007669"/>
    <property type="project" value="UniProtKB-SubCell"/>
</dbReference>
<dbReference type="EMBL" id="ANIN01000001">
    <property type="protein sequence ID" value="ELA09100.1"/>
    <property type="molecule type" value="Genomic_DNA"/>
</dbReference>
<organism evidence="8 9">
    <name type="scientific">Moraxella macacae 0408225</name>
    <dbReference type="NCBI Taxonomy" id="1230338"/>
    <lineage>
        <taxon>Bacteria</taxon>
        <taxon>Pseudomonadati</taxon>
        <taxon>Pseudomonadota</taxon>
        <taxon>Gammaproteobacteria</taxon>
        <taxon>Moraxellales</taxon>
        <taxon>Moraxellaceae</taxon>
        <taxon>Moraxella</taxon>
    </lineage>
</organism>
<evidence type="ECO:0000313" key="8">
    <source>
        <dbReference type="EMBL" id="ELA09100.1"/>
    </source>
</evidence>
<dbReference type="RefSeq" id="WP_009766920.1">
    <property type="nucleotide sequence ID" value="NZ_ANIN01000001.1"/>
</dbReference>
<dbReference type="InterPro" id="IPR010921">
    <property type="entry name" value="Trp_repressor/repl_initiator"/>
</dbReference>
<dbReference type="GO" id="GO:0003700">
    <property type="term" value="F:DNA-binding transcription factor activity"/>
    <property type="evidence" value="ECO:0007669"/>
    <property type="project" value="InterPro"/>
</dbReference>
<dbReference type="STRING" id="1230338.MOMA_01795"/>
<dbReference type="eggNOG" id="COG2973">
    <property type="taxonomic scope" value="Bacteria"/>
</dbReference>
<keyword evidence="3" id="KW-0963">Cytoplasm</keyword>
<dbReference type="PANTHER" id="PTHR38025:SF1">
    <property type="entry name" value="TRP OPERON REPRESSOR"/>
    <property type="match status" value="1"/>
</dbReference>
<dbReference type="GO" id="GO:0043565">
    <property type="term" value="F:sequence-specific DNA binding"/>
    <property type="evidence" value="ECO:0007669"/>
    <property type="project" value="InterPro"/>
</dbReference>
<keyword evidence="5" id="KW-0805">Transcription regulation</keyword>
<proteinExistence type="inferred from homology"/>
<dbReference type="Gene3D" id="1.10.1270.10">
    <property type="entry name" value="TrpR-like"/>
    <property type="match status" value="1"/>
</dbReference>
<dbReference type="Pfam" id="PF01371">
    <property type="entry name" value="Trp_repressor"/>
    <property type="match status" value="1"/>
</dbReference>
<evidence type="ECO:0000256" key="5">
    <source>
        <dbReference type="ARBA" id="ARBA00023015"/>
    </source>
</evidence>
<evidence type="ECO:0000256" key="4">
    <source>
        <dbReference type="ARBA" id="ARBA00022491"/>
    </source>
</evidence>
<sequence length="104" mass="11405">MSLSTNYPVYQAFMTLLANESDAVFLAKLFDAMLTDKEQAEIAKRLQIFALLQQGLPQREIAERLCVGIATVSRGAKAYQVNQVANLLPNLQAVLANHLPKTSG</sequence>
<name>L2F892_9GAMM</name>